<sequence length="133" mass="15075">MCGKITNKSIVKDRAIQNRKDANSVQNCQDWEALHSNYLTCPFVVRKPLFYCWGGTATHNETITISRLPIRDGVCLMTSGWAVGFKDFGRKWLLGAFMDGGSIQRNGQMGATWTTQYLSRLTIVISQIIVYRH</sequence>
<accession>A0A8X6QYL9</accession>
<dbReference type="Proteomes" id="UP000887013">
    <property type="component" value="Unassembled WGS sequence"/>
</dbReference>
<gene>
    <name evidence="1" type="ORF">NPIL_546791</name>
</gene>
<comment type="caution">
    <text evidence="1">The sequence shown here is derived from an EMBL/GenBank/DDBJ whole genome shotgun (WGS) entry which is preliminary data.</text>
</comment>
<protein>
    <submittedName>
        <fullName evidence="1">Uncharacterized protein</fullName>
    </submittedName>
</protein>
<keyword evidence="2" id="KW-1185">Reference proteome</keyword>
<dbReference type="AlphaFoldDB" id="A0A8X6QYL9"/>
<proteinExistence type="predicted"/>
<dbReference type="EMBL" id="BMAW01085669">
    <property type="protein sequence ID" value="GFU43995.1"/>
    <property type="molecule type" value="Genomic_DNA"/>
</dbReference>
<organism evidence="1 2">
    <name type="scientific">Nephila pilipes</name>
    <name type="common">Giant wood spider</name>
    <name type="synonym">Nephila maculata</name>
    <dbReference type="NCBI Taxonomy" id="299642"/>
    <lineage>
        <taxon>Eukaryota</taxon>
        <taxon>Metazoa</taxon>
        <taxon>Ecdysozoa</taxon>
        <taxon>Arthropoda</taxon>
        <taxon>Chelicerata</taxon>
        <taxon>Arachnida</taxon>
        <taxon>Araneae</taxon>
        <taxon>Araneomorphae</taxon>
        <taxon>Entelegynae</taxon>
        <taxon>Araneoidea</taxon>
        <taxon>Nephilidae</taxon>
        <taxon>Nephila</taxon>
    </lineage>
</organism>
<name>A0A8X6QYL9_NEPPI</name>
<reference evidence="1" key="1">
    <citation type="submission" date="2020-08" db="EMBL/GenBank/DDBJ databases">
        <title>Multicomponent nature underlies the extraordinary mechanical properties of spider dragline silk.</title>
        <authorList>
            <person name="Kono N."/>
            <person name="Nakamura H."/>
            <person name="Mori M."/>
            <person name="Yoshida Y."/>
            <person name="Ohtoshi R."/>
            <person name="Malay A.D."/>
            <person name="Moran D.A.P."/>
            <person name="Tomita M."/>
            <person name="Numata K."/>
            <person name="Arakawa K."/>
        </authorList>
    </citation>
    <scope>NUCLEOTIDE SEQUENCE</scope>
</reference>
<evidence type="ECO:0000313" key="2">
    <source>
        <dbReference type="Proteomes" id="UP000887013"/>
    </source>
</evidence>
<evidence type="ECO:0000313" key="1">
    <source>
        <dbReference type="EMBL" id="GFU43995.1"/>
    </source>
</evidence>